<dbReference type="GO" id="GO:0016020">
    <property type="term" value="C:membrane"/>
    <property type="evidence" value="ECO:0007669"/>
    <property type="project" value="InterPro"/>
</dbReference>
<dbReference type="GO" id="GO:0004129">
    <property type="term" value="F:cytochrome-c oxidase activity"/>
    <property type="evidence" value="ECO:0007669"/>
    <property type="project" value="InterPro"/>
</dbReference>
<dbReference type="PROSITE" id="PS50855">
    <property type="entry name" value="COX1"/>
    <property type="match status" value="1"/>
</dbReference>
<dbReference type="GO" id="GO:0009060">
    <property type="term" value="P:aerobic respiration"/>
    <property type="evidence" value="ECO:0007669"/>
    <property type="project" value="InterPro"/>
</dbReference>
<keyword evidence="3" id="KW-1185">Reference proteome</keyword>
<proteinExistence type="predicted"/>
<accession>A0A031LMH8</accession>
<protein>
    <recommendedName>
        <fullName evidence="1">Cytochrome oxidase subunit I profile domain-containing protein</fullName>
    </recommendedName>
</protein>
<dbReference type="AlphaFoldDB" id="A0A031LMH8"/>
<dbReference type="Proteomes" id="UP000024332">
    <property type="component" value="Unassembled WGS sequence"/>
</dbReference>
<dbReference type="GO" id="GO:0022904">
    <property type="term" value="P:respiratory electron transport chain"/>
    <property type="evidence" value="ECO:0007669"/>
    <property type="project" value="TreeGrafter"/>
</dbReference>
<organism evidence="2 3">
    <name type="scientific">Candidatus Acidianus copahuensis</name>
    <dbReference type="NCBI Taxonomy" id="1160895"/>
    <lineage>
        <taxon>Archaea</taxon>
        <taxon>Thermoproteota</taxon>
        <taxon>Thermoprotei</taxon>
        <taxon>Sulfolobales</taxon>
        <taxon>Sulfolobaceae</taxon>
        <taxon>Acidianus</taxon>
    </lineage>
</organism>
<evidence type="ECO:0000259" key="1">
    <source>
        <dbReference type="PROSITE" id="PS50855"/>
    </source>
</evidence>
<dbReference type="GO" id="GO:0015990">
    <property type="term" value="P:electron transport coupled proton transport"/>
    <property type="evidence" value="ECO:0007669"/>
    <property type="project" value="TreeGrafter"/>
</dbReference>
<gene>
    <name evidence="2" type="ORF">CM19_10815</name>
</gene>
<dbReference type="SUPFAM" id="SSF81442">
    <property type="entry name" value="Cytochrome c oxidase subunit I-like"/>
    <property type="match status" value="1"/>
</dbReference>
<dbReference type="Gene3D" id="1.20.210.10">
    <property type="entry name" value="Cytochrome c oxidase-like, subunit I domain"/>
    <property type="match status" value="1"/>
</dbReference>
<dbReference type="GO" id="GO:0020037">
    <property type="term" value="F:heme binding"/>
    <property type="evidence" value="ECO:0007669"/>
    <property type="project" value="InterPro"/>
</dbReference>
<sequence>MLDMLELFLPKDSHRIRFLYLIGSVFWLALIGIGAMNMRTYLESQGSIKFDEIYYFFLTFHGDSGFFIFIEIATVFLVLYISHLRGQELGGRLLSLLFWTANIGAVIYFLGGPITGWYLQYPLSLQPGSFIGIYGIDYWISYVGIIIISVSFSILGLRLFKVVRDTILRTSSILMGITEPFLGIVAVIDIVGIFGKTLSAIIPTSVFWIFGSSSDYYMTYATFGLLYYFIPYYGSRPISEKWVKWFSLPLLILPILSFSSDLLTWPIPVPLKIMGVISSYLLSGFLGLLIINLIKSLNMYKLGDVKSFFSLLCYIGFIISAIPSLLLPEPFLDTFFHNTYYVVGSFHSIIWDFLIVGLMTGLVSFAEERRKYSESETILLNLGIILWSITSTVLAYLMMEVGYFGLIRREIIYSPGFKPIMVFMSFLAYDALTSITLVVSIPLWIFISSIKGPKSIKKIVSRVSIIVKSFSK</sequence>
<evidence type="ECO:0000313" key="2">
    <source>
        <dbReference type="EMBL" id="EZQ02108.1"/>
    </source>
</evidence>
<dbReference type="STRING" id="1160895.CM19_10815"/>
<dbReference type="Pfam" id="PF00115">
    <property type="entry name" value="COX1"/>
    <property type="match status" value="1"/>
</dbReference>
<feature type="domain" description="Cytochrome oxidase subunit I profile" evidence="1">
    <location>
        <begin position="1"/>
        <end position="472"/>
    </location>
</feature>
<dbReference type="EMBL" id="JFZT01000057">
    <property type="protein sequence ID" value="EZQ02108.1"/>
    <property type="molecule type" value="Genomic_DNA"/>
</dbReference>
<dbReference type="PANTHER" id="PTHR10422">
    <property type="entry name" value="CYTOCHROME C OXIDASE SUBUNIT 1"/>
    <property type="match status" value="1"/>
</dbReference>
<evidence type="ECO:0000313" key="3">
    <source>
        <dbReference type="Proteomes" id="UP000024332"/>
    </source>
</evidence>
<dbReference type="InterPro" id="IPR023616">
    <property type="entry name" value="Cyt_c_oxase-like_su1_dom"/>
</dbReference>
<name>A0A031LMH8_9CREN</name>
<reference evidence="2 3" key="1">
    <citation type="submission" date="2014-03" db="EMBL/GenBank/DDBJ databases">
        <title>Draft genome sequence of the novel thermoacidophilic archaea Acidianus copahuensis ALE1 strain, isolated from Copahue volcanic area in Neuquen Argentina.</title>
        <authorList>
            <person name="Urbieta M.S."/>
            <person name="Rascovan N."/>
            <person name="Castro C."/>
            <person name="Revale S."/>
            <person name="Giaveno M.A."/>
            <person name="Vazquez M.P."/>
            <person name="Donati E.R."/>
        </authorList>
    </citation>
    <scope>NUCLEOTIDE SEQUENCE [LARGE SCALE GENOMIC DNA]</scope>
    <source>
        <strain evidence="2 3">ALE1</strain>
    </source>
</reference>
<comment type="caution">
    <text evidence="2">The sequence shown here is derived from an EMBL/GenBank/DDBJ whole genome shotgun (WGS) entry which is preliminary data.</text>
</comment>
<dbReference type="InterPro" id="IPR000883">
    <property type="entry name" value="Cyt_C_Oxase_1"/>
</dbReference>
<dbReference type="PANTHER" id="PTHR10422:SF18">
    <property type="entry name" value="CYTOCHROME C OXIDASE SUBUNIT 1"/>
    <property type="match status" value="1"/>
</dbReference>
<dbReference type="InterPro" id="IPR036927">
    <property type="entry name" value="Cyt_c_oxase-like_su1_sf"/>
</dbReference>